<keyword evidence="5 7" id="KW-1133">Transmembrane helix</keyword>
<protein>
    <recommendedName>
        <fullName evidence="7">Solute carrier family 40 member</fullName>
    </recommendedName>
</protein>
<keyword evidence="6 7" id="KW-0472">Membrane</keyword>
<name>A0A7R9BVE8_9CRUS</name>
<dbReference type="Pfam" id="PF06963">
    <property type="entry name" value="FPN1"/>
    <property type="match status" value="1"/>
</dbReference>
<gene>
    <name evidence="9" type="ORF">NMOB1V02_LOCUS8995</name>
</gene>
<feature type="transmembrane region" description="Helical" evidence="7">
    <location>
        <begin position="264"/>
        <end position="283"/>
    </location>
</feature>
<accession>A0A7R9BVE8</accession>
<feature type="transmembrane region" description="Helical" evidence="7">
    <location>
        <begin position="185"/>
        <end position="207"/>
    </location>
</feature>
<feature type="transmembrane region" description="Helical" evidence="7">
    <location>
        <begin position="38"/>
        <end position="63"/>
    </location>
</feature>
<organism evidence="9">
    <name type="scientific">Notodromas monacha</name>
    <dbReference type="NCBI Taxonomy" id="399045"/>
    <lineage>
        <taxon>Eukaryota</taxon>
        <taxon>Metazoa</taxon>
        <taxon>Ecdysozoa</taxon>
        <taxon>Arthropoda</taxon>
        <taxon>Crustacea</taxon>
        <taxon>Oligostraca</taxon>
        <taxon>Ostracoda</taxon>
        <taxon>Podocopa</taxon>
        <taxon>Podocopida</taxon>
        <taxon>Cypridocopina</taxon>
        <taxon>Cypridoidea</taxon>
        <taxon>Cyprididae</taxon>
        <taxon>Notodromas</taxon>
    </lineage>
</organism>
<keyword evidence="10" id="KW-1185">Reference proteome</keyword>
<evidence type="ECO:0000313" key="10">
    <source>
        <dbReference type="Proteomes" id="UP000678499"/>
    </source>
</evidence>
<feature type="transmembrane region" description="Helical" evidence="7">
    <location>
        <begin position="457"/>
        <end position="481"/>
    </location>
</feature>
<comment type="function">
    <text evidence="7">May be involved in iron transport and iron homeostasis.</text>
</comment>
<dbReference type="InterPro" id="IPR009716">
    <property type="entry name" value="Ferroportin-1"/>
</dbReference>
<dbReference type="InterPro" id="IPR036259">
    <property type="entry name" value="MFS_trans_sf"/>
</dbReference>
<feature type="transmembrane region" description="Helical" evidence="7">
    <location>
        <begin position="7"/>
        <end position="32"/>
    </location>
</feature>
<evidence type="ECO:0000256" key="8">
    <source>
        <dbReference type="SAM" id="MobiDB-lite"/>
    </source>
</evidence>
<dbReference type="Proteomes" id="UP000678499">
    <property type="component" value="Unassembled WGS sequence"/>
</dbReference>
<dbReference type="PANTHER" id="PTHR11660">
    <property type="entry name" value="SOLUTE CARRIER FAMILY 40 MEMBER"/>
    <property type="match status" value="1"/>
</dbReference>
<evidence type="ECO:0000256" key="7">
    <source>
        <dbReference type="RuleBase" id="RU365065"/>
    </source>
</evidence>
<evidence type="ECO:0000256" key="2">
    <source>
        <dbReference type="ARBA" id="ARBA00006279"/>
    </source>
</evidence>
<evidence type="ECO:0000256" key="5">
    <source>
        <dbReference type="ARBA" id="ARBA00022989"/>
    </source>
</evidence>
<keyword evidence="4 7" id="KW-0812">Transmembrane</keyword>
<feature type="transmembrane region" description="Helical" evidence="7">
    <location>
        <begin position="75"/>
        <end position="96"/>
    </location>
</feature>
<sequence length="557" mass="60308">MDSTRILLLISHTLATWGNALWSFAIGLYFVILLPGSLSLTAVYGLVLAVSVLLLGSTIGFWIDHTPRLKAARTALLVQNGSVVICAAVLIALLSFSAQWEAQGLHNLVIVFQVIVVLIADVASLAAESQRLILERDWIVVISGQDHADLARMNSLFKSIYLIAGIAAPFLVGSVMSLLSPLTAAVFLAAWNIVSLTIEYILLMLILKKVPQLSVPRSQERKISENTPLLHSEKVEEVAGSGDDNKEEPHQKNWFFASLEAWKIYFTHPVFPAGFGLACLYMTVLGFDSVTTGYMYSQGVPEWMLGATTGIGSIFGIIGATIFPCFRACLGLPLSAITGFALLNILTSGAIVASFLPGSPFEVYTGFIAPSNASTNSSAPSLPTLPIEENMSIGTFIVCLVVARTGLWIADLSVTQSMQETIQPELRGEINGVQSSVNHLMEVIKFGLVTALPKPPVFGYLIISSECFTVFGWVCASYFAWMTWRNSRRTKDFYQTIPGISAGITDEKSNKCGEIGIVIEVALPQDRARTVSGKKSAKNRTGDYGSYVGLQESDTTE</sequence>
<proteinExistence type="inferred from homology"/>
<evidence type="ECO:0000256" key="1">
    <source>
        <dbReference type="ARBA" id="ARBA00004141"/>
    </source>
</evidence>
<dbReference type="GO" id="GO:0016020">
    <property type="term" value="C:membrane"/>
    <property type="evidence" value="ECO:0007669"/>
    <property type="project" value="UniProtKB-SubCell"/>
</dbReference>
<dbReference type="PANTHER" id="PTHR11660:SF57">
    <property type="entry name" value="SOLUTE CARRIER FAMILY 40 MEMBER"/>
    <property type="match status" value="1"/>
</dbReference>
<evidence type="ECO:0000256" key="3">
    <source>
        <dbReference type="ARBA" id="ARBA00022448"/>
    </source>
</evidence>
<dbReference type="GO" id="GO:0005381">
    <property type="term" value="F:iron ion transmembrane transporter activity"/>
    <property type="evidence" value="ECO:0007669"/>
    <property type="project" value="UniProtKB-UniRule"/>
</dbReference>
<evidence type="ECO:0000313" key="9">
    <source>
        <dbReference type="EMBL" id="CAD7281348.1"/>
    </source>
</evidence>
<keyword evidence="7" id="KW-0406">Ion transport</keyword>
<dbReference type="OrthoDB" id="648861at2759"/>
<feature type="region of interest" description="Disordered" evidence="8">
    <location>
        <begin position="532"/>
        <end position="557"/>
    </location>
</feature>
<comment type="similarity">
    <text evidence="2 7">Belongs to the ferroportin (FP) (TC 2.A.100) family. SLC40A subfamily.</text>
</comment>
<feature type="transmembrane region" description="Helical" evidence="7">
    <location>
        <begin position="330"/>
        <end position="356"/>
    </location>
</feature>
<evidence type="ECO:0000256" key="4">
    <source>
        <dbReference type="ARBA" id="ARBA00022692"/>
    </source>
</evidence>
<dbReference type="EMBL" id="OA884834">
    <property type="protein sequence ID" value="CAD7281348.1"/>
    <property type="molecule type" value="Genomic_DNA"/>
</dbReference>
<dbReference type="SUPFAM" id="SSF103473">
    <property type="entry name" value="MFS general substrate transporter"/>
    <property type="match status" value="1"/>
</dbReference>
<feature type="transmembrane region" description="Helical" evidence="7">
    <location>
        <begin position="108"/>
        <end position="127"/>
    </location>
</feature>
<evidence type="ECO:0000256" key="6">
    <source>
        <dbReference type="ARBA" id="ARBA00023136"/>
    </source>
</evidence>
<keyword evidence="3 7" id="KW-0813">Transport</keyword>
<dbReference type="Gene3D" id="1.20.1250.20">
    <property type="entry name" value="MFS general substrate transporter like domains"/>
    <property type="match status" value="1"/>
</dbReference>
<feature type="transmembrane region" description="Helical" evidence="7">
    <location>
        <begin position="160"/>
        <end position="179"/>
    </location>
</feature>
<reference evidence="9" key="1">
    <citation type="submission" date="2020-11" db="EMBL/GenBank/DDBJ databases">
        <authorList>
            <person name="Tran Van P."/>
        </authorList>
    </citation>
    <scope>NUCLEOTIDE SEQUENCE</scope>
</reference>
<dbReference type="AlphaFoldDB" id="A0A7R9BVE8"/>
<dbReference type="EMBL" id="CAJPEX010002797">
    <property type="protein sequence ID" value="CAG0921500.1"/>
    <property type="molecule type" value="Genomic_DNA"/>
</dbReference>
<comment type="subcellular location">
    <subcellularLocation>
        <location evidence="1 7">Membrane</location>
        <topology evidence="1 7">Multi-pass membrane protein</topology>
    </subcellularLocation>
</comment>
<feature type="transmembrane region" description="Helical" evidence="7">
    <location>
        <begin position="303"/>
        <end position="323"/>
    </location>
</feature>